<dbReference type="AlphaFoldDB" id="A0AAN7PZA0"/>
<protein>
    <submittedName>
        <fullName evidence="5">Uncharacterized protein</fullName>
    </submittedName>
</protein>
<name>A0AAN7PZA0_9COLE</name>
<feature type="chain" id="PRO_5043019696" evidence="4">
    <location>
        <begin position="18"/>
        <end position="205"/>
    </location>
</feature>
<dbReference type="GO" id="GO:0008010">
    <property type="term" value="F:structural constituent of chitin-based larval cuticle"/>
    <property type="evidence" value="ECO:0007669"/>
    <property type="project" value="TreeGrafter"/>
</dbReference>
<gene>
    <name evidence="5" type="ORF">RN001_008593</name>
</gene>
<evidence type="ECO:0000256" key="2">
    <source>
        <dbReference type="PROSITE-ProRule" id="PRU00497"/>
    </source>
</evidence>
<dbReference type="Pfam" id="PF00379">
    <property type="entry name" value="Chitin_bind_4"/>
    <property type="match status" value="1"/>
</dbReference>
<feature type="compositionally biased region" description="Acidic residues" evidence="3">
    <location>
        <begin position="133"/>
        <end position="150"/>
    </location>
</feature>
<keyword evidence="4" id="KW-0732">Signal</keyword>
<keyword evidence="6" id="KW-1185">Reference proteome</keyword>
<dbReference type="EMBL" id="JARPUR010000003">
    <property type="protein sequence ID" value="KAK4880447.1"/>
    <property type="molecule type" value="Genomic_DNA"/>
</dbReference>
<dbReference type="InterPro" id="IPR000618">
    <property type="entry name" value="Insect_cuticle"/>
</dbReference>
<organism evidence="5 6">
    <name type="scientific">Aquatica leii</name>
    <dbReference type="NCBI Taxonomy" id="1421715"/>
    <lineage>
        <taxon>Eukaryota</taxon>
        <taxon>Metazoa</taxon>
        <taxon>Ecdysozoa</taxon>
        <taxon>Arthropoda</taxon>
        <taxon>Hexapoda</taxon>
        <taxon>Insecta</taxon>
        <taxon>Pterygota</taxon>
        <taxon>Neoptera</taxon>
        <taxon>Endopterygota</taxon>
        <taxon>Coleoptera</taxon>
        <taxon>Polyphaga</taxon>
        <taxon>Elateriformia</taxon>
        <taxon>Elateroidea</taxon>
        <taxon>Lampyridae</taxon>
        <taxon>Luciolinae</taxon>
        <taxon>Aquatica</taxon>
    </lineage>
</organism>
<dbReference type="PANTHER" id="PTHR10380:SF218">
    <property type="entry name" value="ADULT CUTICLE PROTEIN 65AA-RELATED"/>
    <property type="match status" value="1"/>
</dbReference>
<comment type="caution">
    <text evidence="5">The sequence shown here is derived from an EMBL/GenBank/DDBJ whole genome shotgun (WGS) entry which is preliminary data.</text>
</comment>
<feature type="signal peptide" evidence="4">
    <location>
        <begin position="1"/>
        <end position="17"/>
    </location>
</feature>
<dbReference type="PANTHER" id="PTHR10380">
    <property type="entry name" value="CUTICLE PROTEIN"/>
    <property type="match status" value="1"/>
</dbReference>
<evidence type="ECO:0000313" key="6">
    <source>
        <dbReference type="Proteomes" id="UP001353858"/>
    </source>
</evidence>
<dbReference type="GO" id="GO:0062129">
    <property type="term" value="C:chitin-based extracellular matrix"/>
    <property type="evidence" value="ECO:0007669"/>
    <property type="project" value="TreeGrafter"/>
</dbReference>
<evidence type="ECO:0000256" key="3">
    <source>
        <dbReference type="SAM" id="MobiDB-lite"/>
    </source>
</evidence>
<sequence>MEIVYAILLVGMPIIAALPQYQRTNTNYDSPSATILRHENNNIGIGNYEFAYQTSDGISREEKAELKTIGSNKAVVVRGSYSYVGSDGQTYTVNYVADENGYLENYVPEGDLTENLNENNSDVEISDMNESSDLSDSDGELPETSDEADEGQVVKPLKTVNFNLMTSEQGIVKVDKNVQIEESVVSKTFTKDELSKDVTERRYSK</sequence>
<dbReference type="InterPro" id="IPR050468">
    <property type="entry name" value="Cuticle_Struct_Prot"/>
</dbReference>
<evidence type="ECO:0000313" key="5">
    <source>
        <dbReference type="EMBL" id="KAK4880447.1"/>
    </source>
</evidence>
<evidence type="ECO:0000256" key="4">
    <source>
        <dbReference type="SAM" id="SignalP"/>
    </source>
</evidence>
<dbReference type="Proteomes" id="UP001353858">
    <property type="component" value="Unassembled WGS sequence"/>
</dbReference>
<accession>A0AAN7PZA0</accession>
<dbReference type="PROSITE" id="PS51155">
    <property type="entry name" value="CHIT_BIND_RR_2"/>
    <property type="match status" value="1"/>
</dbReference>
<proteinExistence type="predicted"/>
<reference evidence="6" key="1">
    <citation type="submission" date="2023-01" db="EMBL/GenBank/DDBJ databases">
        <title>Key to firefly adult light organ development and bioluminescence: homeobox transcription factors regulate luciferase expression and transportation to peroxisome.</title>
        <authorList>
            <person name="Fu X."/>
        </authorList>
    </citation>
    <scope>NUCLEOTIDE SEQUENCE [LARGE SCALE GENOMIC DNA]</scope>
</reference>
<evidence type="ECO:0000256" key="1">
    <source>
        <dbReference type="ARBA" id="ARBA00022460"/>
    </source>
</evidence>
<keyword evidence="1 2" id="KW-0193">Cuticle</keyword>
<feature type="region of interest" description="Disordered" evidence="3">
    <location>
        <begin position="124"/>
        <end position="152"/>
    </location>
</feature>
<dbReference type="PRINTS" id="PR00947">
    <property type="entry name" value="CUTICLE"/>
</dbReference>